<evidence type="ECO:0000313" key="6">
    <source>
        <dbReference type="Proteomes" id="UP000603904"/>
    </source>
</evidence>
<name>A0ABQ4G8H5_9ACTN</name>
<feature type="domain" description="HPr" evidence="4">
    <location>
        <begin position="9"/>
        <end position="91"/>
    </location>
</feature>
<comment type="caution">
    <text evidence="5">The sequence shown here is derived from an EMBL/GenBank/DDBJ whole genome shotgun (WGS) entry which is preliminary data.</text>
</comment>
<dbReference type="Gene3D" id="3.30.1340.10">
    <property type="entry name" value="HPr-like"/>
    <property type="match status" value="1"/>
</dbReference>
<comment type="subcellular location">
    <subcellularLocation>
        <location evidence="1">Cytoplasm</location>
    </subcellularLocation>
</comment>
<dbReference type="InterPro" id="IPR002114">
    <property type="entry name" value="PTS_HPr_Ser_P_site"/>
</dbReference>
<dbReference type="InterPro" id="IPR035895">
    <property type="entry name" value="HPr-like_sf"/>
</dbReference>
<dbReference type="RefSeq" id="WP_204060511.1">
    <property type="nucleotide sequence ID" value="NZ_BAAAGP010000013.1"/>
</dbReference>
<sequence length="91" mass="8980">MSARPEPLPETAERSIVLTEDLHARPASTLAQVAAAFASSVTISYGSRAADVRSVLSVMSLGATGGGSVTLRATGSDAPEALAALGAVLGA</sequence>
<dbReference type="InterPro" id="IPR000032">
    <property type="entry name" value="HPr-like"/>
</dbReference>
<gene>
    <name evidence="5" type="ORF">Mco01_63880</name>
</gene>
<dbReference type="NCBIfam" id="TIGR01003">
    <property type="entry name" value="PTS_HPr_family"/>
    <property type="match status" value="1"/>
</dbReference>
<reference evidence="5 6" key="1">
    <citation type="submission" date="2021-01" db="EMBL/GenBank/DDBJ databases">
        <title>Whole genome shotgun sequence of Microbispora corallina NBRC 16416.</title>
        <authorList>
            <person name="Komaki H."/>
            <person name="Tamura T."/>
        </authorList>
    </citation>
    <scope>NUCLEOTIDE SEQUENCE [LARGE SCALE GENOMIC DNA]</scope>
    <source>
        <strain evidence="5 6">NBRC 16416</strain>
    </source>
</reference>
<dbReference type="PRINTS" id="PR00107">
    <property type="entry name" value="PHOSPHOCPHPR"/>
</dbReference>
<dbReference type="CDD" id="cd00367">
    <property type="entry name" value="PTS-HPr_like"/>
    <property type="match status" value="1"/>
</dbReference>
<keyword evidence="3" id="KW-0598">Phosphotransferase system</keyword>
<dbReference type="Pfam" id="PF00381">
    <property type="entry name" value="PTS-HPr"/>
    <property type="match status" value="1"/>
</dbReference>
<evidence type="ECO:0000256" key="2">
    <source>
        <dbReference type="ARBA" id="ARBA00022490"/>
    </source>
</evidence>
<evidence type="ECO:0000259" key="4">
    <source>
        <dbReference type="PROSITE" id="PS51350"/>
    </source>
</evidence>
<accession>A0ABQ4G8H5</accession>
<dbReference type="PANTHER" id="PTHR33705:SF2">
    <property type="entry name" value="PHOSPHOCARRIER PROTEIN NPR"/>
    <property type="match status" value="1"/>
</dbReference>
<dbReference type="InterPro" id="IPR050399">
    <property type="entry name" value="HPr"/>
</dbReference>
<proteinExistence type="predicted"/>
<dbReference type="EMBL" id="BOOC01000039">
    <property type="protein sequence ID" value="GIH43388.1"/>
    <property type="molecule type" value="Genomic_DNA"/>
</dbReference>
<organism evidence="5 6">
    <name type="scientific">Microbispora corallina</name>
    <dbReference type="NCBI Taxonomy" id="83302"/>
    <lineage>
        <taxon>Bacteria</taxon>
        <taxon>Bacillati</taxon>
        <taxon>Actinomycetota</taxon>
        <taxon>Actinomycetes</taxon>
        <taxon>Streptosporangiales</taxon>
        <taxon>Streptosporangiaceae</taxon>
        <taxon>Microbispora</taxon>
    </lineage>
</organism>
<dbReference type="PANTHER" id="PTHR33705">
    <property type="entry name" value="PHOSPHOCARRIER PROTEIN HPR"/>
    <property type="match status" value="1"/>
</dbReference>
<keyword evidence="6" id="KW-1185">Reference proteome</keyword>
<evidence type="ECO:0000256" key="1">
    <source>
        <dbReference type="ARBA" id="ARBA00004496"/>
    </source>
</evidence>
<dbReference type="PROSITE" id="PS00589">
    <property type="entry name" value="PTS_HPR_SER"/>
    <property type="match status" value="1"/>
</dbReference>
<dbReference type="SUPFAM" id="SSF55594">
    <property type="entry name" value="HPr-like"/>
    <property type="match status" value="1"/>
</dbReference>
<keyword evidence="2" id="KW-0963">Cytoplasm</keyword>
<evidence type="ECO:0000256" key="3">
    <source>
        <dbReference type="ARBA" id="ARBA00022683"/>
    </source>
</evidence>
<protein>
    <recommendedName>
        <fullName evidence="4">HPr domain-containing protein</fullName>
    </recommendedName>
</protein>
<dbReference type="Proteomes" id="UP000603904">
    <property type="component" value="Unassembled WGS sequence"/>
</dbReference>
<dbReference type="PROSITE" id="PS51350">
    <property type="entry name" value="PTS_HPR_DOM"/>
    <property type="match status" value="1"/>
</dbReference>
<evidence type="ECO:0000313" key="5">
    <source>
        <dbReference type="EMBL" id="GIH43388.1"/>
    </source>
</evidence>